<evidence type="ECO:0000313" key="3">
    <source>
        <dbReference type="Proteomes" id="UP001174909"/>
    </source>
</evidence>
<dbReference type="Gene3D" id="2.30.29.30">
    <property type="entry name" value="Pleckstrin-homology domain (PH domain)/Phosphotyrosine-binding domain (PTB)"/>
    <property type="match status" value="1"/>
</dbReference>
<dbReference type="AlphaFoldDB" id="A0AA35T0E2"/>
<keyword evidence="3" id="KW-1185">Reference proteome</keyword>
<dbReference type="InterPro" id="IPR047225">
    <property type="entry name" value="PH_GRAF"/>
</dbReference>
<dbReference type="Proteomes" id="UP001174909">
    <property type="component" value="Unassembled WGS sequence"/>
</dbReference>
<dbReference type="InterPro" id="IPR047234">
    <property type="entry name" value="GRAF_fam"/>
</dbReference>
<gene>
    <name evidence="2" type="ORF">GBAR_LOCUS21210</name>
</gene>
<dbReference type="InterPro" id="IPR011993">
    <property type="entry name" value="PH-like_dom_sf"/>
</dbReference>
<keyword evidence="1" id="KW-0732">Signal</keyword>
<dbReference type="SUPFAM" id="SSF50729">
    <property type="entry name" value="PH domain-like"/>
    <property type="match status" value="1"/>
</dbReference>
<dbReference type="CDD" id="cd01249">
    <property type="entry name" value="BAR-PH_GRAF_family"/>
    <property type="match status" value="1"/>
</dbReference>
<evidence type="ECO:0000256" key="1">
    <source>
        <dbReference type="SAM" id="SignalP"/>
    </source>
</evidence>
<feature type="signal peptide" evidence="1">
    <location>
        <begin position="1"/>
        <end position="21"/>
    </location>
</feature>
<accession>A0AA35T0E2</accession>
<proteinExistence type="predicted"/>
<dbReference type="PROSITE" id="PS51257">
    <property type="entry name" value="PROKAR_LIPOPROTEIN"/>
    <property type="match status" value="1"/>
</dbReference>
<comment type="caution">
    <text evidence="2">The sequence shown here is derived from an EMBL/GenBank/DDBJ whole genome shotgun (WGS) entry which is preliminary data.</text>
</comment>
<dbReference type="EMBL" id="CASHTH010002970">
    <property type="protein sequence ID" value="CAI8038031.1"/>
    <property type="molecule type" value="Genomic_DNA"/>
</dbReference>
<evidence type="ECO:0000313" key="2">
    <source>
        <dbReference type="EMBL" id="CAI8038031.1"/>
    </source>
</evidence>
<feature type="chain" id="PRO_5041257002" evidence="1">
    <location>
        <begin position="22"/>
        <end position="187"/>
    </location>
</feature>
<feature type="non-terminal residue" evidence="2">
    <location>
        <position position="1"/>
    </location>
</feature>
<name>A0AA35T0E2_GEOBA</name>
<sequence>MCRVVLLFCLLLLFVVCVSLCLFVLACKEGESGLVHHPEFLKQGLLFVQDVAKKVGLGPTWHRYFCQFHKEENGTRGKTRQMKFTPVGHHGSLPSTDYMDVKSCFRSKTEDVERRFCFEVEFYLSSQRSETRKYICQALGQEDRKGWMEILEGKEPVSLLWSSNFTFSLSLLPNQPHMIGVHVTESD</sequence>
<dbReference type="PANTHER" id="PTHR12552">
    <property type="entry name" value="OLIGOPHRENIN 1"/>
    <property type="match status" value="1"/>
</dbReference>
<protein>
    <submittedName>
        <fullName evidence="2">Rho GTPase-activating protein 26</fullName>
    </submittedName>
</protein>
<organism evidence="2 3">
    <name type="scientific">Geodia barretti</name>
    <name type="common">Barrett's horny sponge</name>
    <dbReference type="NCBI Taxonomy" id="519541"/>
    <lineage>
        <taxon>Eukaryota</taxon>
        <taxon>Metazoa</taxon>
        <taxon>Porifera</taxon>
        <taxon>Demospongiae</taxon>
        <taxon>Heteroscleromorpha</taxon>
        <taxon>Tetractinellida</taxon>
        <taxon>Astrophorina</taxon>
        <taxon>Geodiidae</taxon>
        <taxon>Geodia</taxon>
    </lineage>
</organism>
<dbReference type="PANTHER" id="PTHR12552:SF1">
    <property type="entry name" value="RHO GTPASE-ACTIVATING PROTEIN GRAF"/>
    <property type="match status" value="1"/>
</dbReference>
<reference evidence="2" key="1">
    <citation type="submission" date="2023-03" db="EMBL/GenBank/DDBJ databases">
        <authorList>
            <person name="Steffen K."/>
            <person name="Cardenas P."/>
        </authorList>
    </citation>
    <scope>NUCLEOTIDE SEQUENCE</scope>
</reference>
<dbReference type="GO" id="GO:0005096">
    <property type="term" value="F:GTPase activator activity"/>
    <property type="evidence" value="ECO:0007669"/>
    <property type="project" value="InterPro"/>
</dbReference>